<name>A0AAQ4CVX7_9CREN</name>
<feature type="domain" description="NurA" evidence="1">
    <location>
        <begin position="61"/>
        <end position="336"/>
    </location>
</feature>
<organism evidence="2 3">
    <name type="scientific">Saccharolobus caldissimus</name>
    <dbReference type="NCBI Taxonomy" id="1702097"/>
    <lineage>
        <taxon>Archaea</taxon>
        <taxon>Thermoproteota</taxon>
        <taxon>Thermoprotei</taxon>
        <taxon>Sulfolobales</taxon>
        <taxon>Sulfolobaceae</taxon>
        <taxon>Saccharolobus</taxon>
    </lineage>
</organism>
<evidence type="ECO:0000259" key="1">
    <source>
        <dbReference type="SMART" id="SM00933"/>
    </source>
</evidence>
<protein>
    <recommendedName>
        <fullName evidence="1">NurA domain-containing protein</fullName>
    </recommendedName>
</protein>
<dbReference type="InterPro" id="IPR018977">
    <property type="entry name" value="NurA_domain"/>
</dbReference>
<keyword evidence="3" id="KW-1185">Reference proteome</keyword>
<dbReference type="EMBL" id="AP025226">
    <property type="protein sequence ID" value="BDB99958.1"/>
    <property type="molecule type" value="Genomic_DNA"/>
</dbReference>
<evidence type="ECO:0000313" key="3">
    <source>
        <dbReference type="Proteomes" id="UP001319921"/>
    </source>
</evidence>
<dbReference type="KEGG" id="scas:SACC_29750"/>
<dbReference type="SMART" id="SM00933">
    <property type="entry name" value="NurA"/>
    <property type="match status" value="1"/>
</dbReference>
<dbReference type="Proteomes" id="UP001319921">
    <property type="component" value="Chromosome"/>
</dbReference>
<reference evidence="2 3" key="1">
    <citation type="journal article" date="2022" name="Microbiol. Resour. Announc.">
        <title>Complete Genome Sequence of the Hyperthermophilic and Acidophilic Archaeon Saccharolobus caldissimus Strain HS-3T.</title>
        <authorList>
            <person name="Sakai H.D."/>
            <person name="Kurosawa N."/>
        </authorList>
    </citation>
    <scope>NUCLEOTIDE SEQUENCE [LARGE SCALE GENOMIC DNA]</scope>
    <source>
        <strain evidence="2 3">JCM32116</strain>
    </source>
</reference>
<dbReference type="RefSeq" id="WP_229570554.1">
    <property type="nucleotide sequence ID" value="NZ_AP025226.1"/>
</dbReference>
<proteinExistence type="predicted"/>
<dbReference type="GeneID" id="68867699"/>
<dbReference type="Pfam" id="PF09376">
    <property type="entry name" value="NurA"/>
    <property type="match status" value="1"/>
</dbReference>
<accession>A0AAQ4CVX7</accession>
<evidence type="ECO:0000313" key="2">
    <source>
        <dbReference type="EMBL" id="BDB99958.1"/>
    </source>
</evidence>
<sequence length="373" mass="42689">MLSQYELKKKIGKVVEELGKQKLNLPVNNYPSDIKIEAEYDVVLLDESNPIKAPSLTQKSCKIVAIDSSSRYLRDASVNMVLVGVAAYSNNRGTLFGPYDVDTPFLGISTYTDVLSKLPNVEGVRVKNYINEYFDEKYRIDDMADEIRIETENIMLKQVKDEDLVIIDGPLYPTPLELSQIKLEDESRIKHQRAYANLVKDRIRLLKKNIIGVVKRLENSYKLGKIEALGRLLNRNIKGLKDPEILKYIEYKLCGDKRICLIGPIKMTFSSSLIPNAPDRFAYYLIIRNTLGMSSFFRIESIDLQFLDDSTPYIVSRISERLIPTYIEIVDNLSKKVSASLFITAYPIASRYLTIIHDDKLAYYDEIKNLITS</sequence>
<gene>
    <name evidence="2" type="ORF">SACC_29750</name>
</gene>
<dbReference type="AlphaFoldDB" id="A0AAQ4CVX7"/>